<gene>
    <name evidence="1" type="ORF">DBX24_03415</name>
</gene>
<dbReference type="AlphaFoldDB" id="A0A6P1QVZ9"/>
<proteinExistence type="predicted"/>
<organism evidence="1 2">
    <name type="scientific">Bergeyella cardium</name>
    <dbReference type="NCBI Taxonomy" id="1585976"/>
    <lineage>
        <taxon>Bacteria</taxon>
        <taxon>Pseudomonadati</taxon>
        <taxon>Bacteroidota</taxon>
        <taxon>Flavobacteriia</taxon>
        <taxon>Flavobacteriales</taxon>
        <taxon>Weeksellaceae</taxon>
        <taxon>Bergeyella</taxon>
    </lineage>
</organism>
<protein>
    <submittedName>
        <fullName evidence="1">Uncharacterized protein</fullName>
    </submittedName>
</protein>
<dbReference type="KEGG" id="bcad:DBX24_03415"/>
<evidence type="ECO:0000313" key="1">
    <source>
        <dbReference type="EMBL" id="QHN65011.1"/>
    </source>
</evidence>
<evidence type="ECO:0000313" key="2">
    <source>
        <dbReference type="Proteomes" id="UP000464318"/>
    </source>
</evidence>
<keyword evidence="2" id="KW-1185">Reference proteome</keyword>
<name>A0A6P1QVZ9_9FLAO</name>
<dbReference type="RefSeq" id="WP_120488373.1">
    <property type="nucleotide sequence ID" value="NZ_CP029149.1"/>
</dbReference>
<dbReference type="Proteomes" id="UP000464318">
    <property type="component" value="Chromosome"/>
</dbReference>
<reference evidence="1 2" key="1">
    <citation type="submission" date="2018-04" db="EMBL/GenBank/DDBJ databases">
        <title>Characteristic and Complete Genome Sequencing of A Novel Member of Infective Endocarditis Causative Bacteria: Bergeyella cardium QL-PH.</title>
        <authorList>
            <person name="Pan H."/>
            <person name="Sun E."/>
            <person name="Zhang Y."/>
        </authorList>
    </citation>
    <scope>NUCLEOTIDE SEQUENCE [LARGE SCALE GENOMIC DNA]</scope>
    <source>
        <strain evidence="1 2">HPQL</strain>
    </source>
</reference>
<accession>A0A6P1QVZ9</accession>
<dbReference type="OrthoDB" id="978645at2"/>
<dbReference type="EMBL" id="CP029149">
    <property type="protein sequence ID" value="QHN65011.1"/>
    <property type="molecule type" value="Genomic_DNA"/>
</dbReference>
<sequence>MKKNIFAVAIALFGMLSISNVQAQSYRTSLGLNIDLGDGGTYVGPQVKHFFNKNSALDGQLLFGKGISASIGVNYTYNEPIPGARGLAWYVGIGPNISFPKGGGNALFALRPQVGLEFKIPSAPLAMHFDWKPLWNLSQESNFIAGRFSIGFKYAFK</sequence>